<accession>A0A811Q6N1</accession>
<dbReference type="OrthoDB" id="691466at2759"/>
<feature type="domain" description="F-box protein AT5G49610-like beta-propeller" evidence="3">
    <location>
        <begin position="84"/>
        <end position="274"/>
    </location>
</feature>
<feature type="domain" description="F-box" evidence="2">
    <location>
        <begin position="10"/>
        <end position="50"/>
    </location>
</feature>
<keyword evidence="1" id="KW-0812">Transmembrane</keyword>
<dbReference type="EMBL" id="CAJGYO010000008">
    <property type="protein sequence ID" value="CAD6251106.1"/>
    <property type="molecule type" value="Genomic_DNA"/>
</dbReference>
<dbReference type="Gene3D" id="1.20.1280.50">
    <property type="match status" value="1"/>
</dbReference>
<evidence type="ECO:0000313" key="4">
    <source>
        <dbReference type="EMBL" id="CAD6251106.1"/>
    </source>
</evidence>
<proteinExistence type="predicted"/>
<gene>
    <name evidence="4" type="ORF">NCGR_LOCUS34872</name>
</gene>
<dbReference type="InterPro" id="IPR056594">
    <property type="entry name" value="AT5G49610-like_b-prop"/>
</dbReference>
<dbReference type="Proteomes" id="UP000604825">
    <property type="component" value="Unassembled WGS sequence"/>
</dbReference>
<dbReference type="AlphaFoldDB" id="A0A811Q6N1"/>
<evidence type="ECO:0000259" key="3">
    <source>
        <dbReference type="Pfam" id="PF23635"/>
    </source>
</evidence>
<dbReference type="InterPro" id="IPR001810">
    <property type="entry name" value="F-box_dom"/>
</dbReference>
<keyword evidence="5" id="KW-1185">Reference proteome</keyword>
<keyword evidence="1" id="KW-0472">Membrane</keyword>
<dbReference type="SUPFAM" id="SSF81383">
    <property type="entry name" value="F-box domain"/>
    <property type="match status" value="1"/>
</dbReference>
<comment type="caution">
    <text evidence="4">The sequence shown here is derived from an EMBL/GenBank/DDBJ whole genome shotgun (WGS) entry which is preliminary data.</text>
</comment>
<evidence type="ECO:0000313" key="5">
    <source>
        <dbReference type="Proteomes" id="UP000604825"/>
    </source>
</evidence>
<keyword evidence="1" id="KW-1133">Transmembrane helix</keyword>
<organism evidence="4 5">
    <name type="scientific">Miscanthus lutarioriparius</name>
    <dbReference type="NCBI Taxonomy" id="422564"/>
    <lineage>
        <taxon>Eukaryota</taxon>
        <taxon>Viridiplantae</taxon>
        <taxon>Streptophyta</taxon>
        <taxon>Embryophyta</taxon>
        <taxon>Tracheophyta</taxon>
        <taxon>Spermatophyta</taxon>
        <taxon>Magnoliopsida</taxon>
        <taxon>Liliopsida</taxon>
        <taxon>Poales</taxon>
        <taxon>Poaceae</taxon>
        <taxon>PACMAD clade</taxon>
        <taxon>Panicoideae</taxon>
        <taxon>Andropogonodae</taxon>
        <taxon>Andropogoneae</taxon>
        <taxon>Saccharinae</taxon>
        <taxon>Miscanthus</taxon>
    </lineage>
</organism>
<evidence type="ECO:0008006" key="6">
    <source>
        <dbReference type="Google" id="ProtNLM"/>
    </source>
</evidence>
<evidence type="ECO:0000256" key="1">
    <source>
        <dbReference type="SAM" id="Phobius"/>
    </source>
</evidence>
<dbReference type="InterPro" id="IPR036047">
    <property type="entry name" value="F-box-like_dom_sf"/>
</dbReference>
<reference evidence="4" key="1">
    <citation type="submission" date="2020-10" db="EMBL/GenBank/DDBJ databases">
        <authorList>
            <person name="Han B."/>
            <person name="Lu T."/>
            <person name="Zhao Q."/>
            <person name="Huang X."/>
            <person name="Zhao Y."/>
        </authorList>
    </citation>
    <scope>NUCLEOTIDE SEQUENCE</scope>
</reference>
<feature type="transmembrane region" description="Helical" evidence="1">
    <location>
        <begin position="198"/>
        <end position="220"/>
    </location>
</feature>
<dbReference type="PANTHER" id="PTHR33207">
    <property type="entry name" value="F-BOX DOMAIN CONTAINING PROTEIN-RELATED"/>
    <property type="match status" value="1"/>
</dbReference>
<dbReference type="Pfam" id="PF12937">
    <property type="entry name" value="F-box-like"/>
    <property type="match status" value="1"/>
</dbReference>
<dbReference type="Pfam" id="PF23635">
    <property type="entry name" value="Beta-prop_AT5G49610-like"/>
    <property type="match status" value="1"/>
</dbReference>
<name>A0A811Q6N1_9POAL</name>
<protein>
    <recommendedName>
        <fullName evidence="6">F-box domain-containing protein</fullName>
    </recommendedName>
</protein>
<evidence type="ECO:0000259" key="2">
    <source>
        <dbReference type="Pfam" id="PF12937"/>
    </source>
</evidence>
<sequence length="277" mass="31405">MATSKVLGDDDLLGEILIRLDSPTSLVRAALVSKRWLRHASHRDFLRRFCGLRPPRLLGFFVTGDWVPRPDSVFDAFPEFSSYVWDCRNGRVLFDFSETVFGIRRFGVSDPLRYPDRGVTEFPPPPPPMGPHAMLLPDDEHDDASCYRVDIDTRGRRRVSAQVSVLRSGAWTVLSAWTKLDRPPDRIPKLTLLAGGKLYMVAVAGYIICMDLAAASLFVVEYPEGVAYEYYGNLVLCRGDNSVLYLFHVKGDRLSVWLRRMDEHGAEWVLRDTVPSL</sequence>